<dbReference type="InterPro" id="IPR008889">
    <property type="entry name" value="VQ"/>
</dbReference>
<keyword evidence="4" id="KW-1185">Reference proteome</keyword>
<feature type="region of interest" description="Disordered" evidence="1">
    <location>
        <begin position="32"/>
        <end position="60"/>
    </location>
</feature>
<reference evidence="3" key="1">
    <citation type="submission" date="2021-01" db="UniProtKB">
        <authorList>
            <consortium name="EnsemblPlants"/>
        </authorList>
    </citation>
    <scope>IDENTIFICATION</scope>
</reference>
<dbReference type="EnsemblPlants" id="Kaladp0055s0537.1.v1.1">
    <property type="protein sequence ID" value="Kaladp0055s0537.1.v1.1.CDS.1"/>
    <property type="gene ID" value="Kaladp0055s0537.v1.1"/>
</dbReference>
<evidence type="ECO:0000256" key="1">
    <source>
        <dbReference type="SAM" id="MobiDB-lite"/>
    </source>
</evidence>
<name>A0A7N0U7Q2_KALFE</name>
<dbReference type="Gramene" id="Kaladp0055s0537.1.v1.1">
    <property type="protein sequence ID" value="Kaladp0055s0537.1.v1.1.CDS.1"/>
    <property type="gene ID" value="Kaladp0055s0537.v1.1"/>
</dbReference>
<dbReference type="AlphaFoldDB" id="A0A7N0U7Q2"/>
<dbReference type="Proteomes" id="UP000594263">
    <property type="component" value="Unplaced"/>
</dbReference>
<evidence type="ECO:0000259" key="2">
    <source>
        <dbReference type="Pfam" id="PF05678"/>
    </source>
</evidence>
<dbReference type="Pfam" id="PF05678">
    <property type="entry name" value="VQ"/>
    <property type="match status" value="1"/>
</dbReference>
<proteinExistence type="predicted"/>
<feature type="domain" description="VQ" evidence="2">
    <location>
        <begin position="10"/>
        <end position="33"/>
    </location>
</feature>
<evidence type="ECO:0000313" key="3">
    <source>
        <dbReference type="EnsemblPlants" id="Kaladp0055s0537.1.v1.1.CDS.1"/>
    </source>
</evidence>
<organism evidence="3 4">
    <name type="scientific">Kalanchoe fedtschenkoi</name>
    <name type="common">Lavender scallops</name>
    <name type="synonym">South American air plant</name>
    <dbReference type="NCBI Taxonomy" id="63787"/>
    <lineage>
        <taxon>Eukaryota</taxon>
        <taxon>Viridiplantae</taxon>
        <taxon>Streptophyta</taxon>
        <taxon>Embryophyta</taxon>
        <taxon>Tracheophyta</taxon>
        <taxon>Spermatophyta</taxon>
        <taxon>Magnoliopsida</taxon>
        <taxon>eudicotyledons</taxon>
        <taxon>Gunneridae</taxon>
        <taxon>Pentapetalae</taxon>
        <taxon>Saxifragales</taxon>
        <taxon>Crassulaceae</taxon>
        <taxon>Kalanchoe</taxon>
    </lineage>
</organism>
<sequence length="95" mass="10515">MSSGAVKIVIIDTEYIETDERSFKEVVQRLTGKVSGSGSQGTGSDRKERRRDKTSSVALGGKGADSLLSRDWSFKEFEYLISEFPISYLLAENTT</sequence>
<protein>
    <recommendedName>
        <fullName evidence="2">VQ domain-containing protein</fullName>
    </recommendedName>
</protein>
<dbReference type="PANTHER" id="PTHR34777:SF1">
    <property type="entry name" value="VQ MOTIF-CONTAINING PROTEIN 10"/>
    <property type="match status" value="1"/>
</dbReference>
<dbReference type="PANTHER" id="PTHR34777">
    <property type="entry name" value="VQ MOTIF-CONTAINING PROTEIN 10"/>
    <property type="match status" value="1"/>
</dbReference>
<accession>A0A7N0U7Q2</accession>
<dbReference type="InterPro" id="IPR039608">
    <property type="entry name" value="VQ_1/10"/>
</dbReference>
<feature type="compositionally biased region" description="Basic and acidic residues" evidence="1">
    <location>
        <begin position="44"/>
        <end position="54"/>
    </location>
</feature>
<dbReference type="OMA" id="RDWSFKE"/>
<evidence type="ECO:0000313" key="4">
    <source>
        <dbReference type="Proteomes" id="UP000594263"/>
    </source>
</evidence>